<feature type="compositionally biased region" description="Basic and acidic residues" evidence="1">
    <location>
        <begin position="1"/>
        <end position="18"/>
    </location>
</feature>
<organism evidence="2 3">
    <name type="scientific">Durusdinium trenchii</name>
    <dbReference type="NCBI Taxonomy" id="1381693"/>
    <lineage>
        <taxon>Eukaryota</taxon>
        <taxon>Sar</taxon>
        <taxon>Alveolata</taxon>
        <taxon>Dinophyceae</taxon>
        <taxon>Suessiales</taxon>
        <taxon>Symbiodiniaceae</taxon>
        <taxon>Durusdinium</taxon>
    </lineage>
</organism>
<dbReference type="Proteomes" id="UP001642464">
    <property type="component" value="Unassembled WGS sequence"/>
</dbReference>
<evidence type="ECO:0000313" key="3">
    <source>
        <dbReference type="Proteomes" id="UP001642464"/>
    </source>
</evidence>
<dbReference type="Gene3D" id="3.30.420.10">
    <property type="entry name" value="Ribonuclease H-like superfamily/Ribonuclease H"/>
    <property type="match status" value="1"/>
</dbReference>
<accession>A0ABP0H8E2</accession>
<sequence length="522" mass="56751">MPEGASRERGPTHPRDGRIPASSDPTARLRMDGRADGVPGAEHRTVGDPSHRTRSGPSSDSRAARRVDAEVQVETPGAASGSADGAVVIPAEGERGIAEAEIPAWSRHDLGFALQQLRSIRAGVVRRTLRKLHIRWYHAGAKKMQTLLQAAGGGLMSDLAGEWFDKRGIQLLFRAREQHCGMVERHNEILRRQLHVLEDQSNAEGLAIPFTTILSEAVFAKNAMFQCGNATPYEAVFGRTPPLLATIGEESGEGITDRDAARIRQLAVNSMLQATADQKTRLADRSKTRRAGNQLLNVPKLTGSVGAAVIQFFMVDMTEVMSLRQVEGGALRQVEISLPPGGEHLLRVIKGYEDFDPQREVLVMLKPGFGLKDAPRLWLMALKRVLAKIGVIVLEGTTSASILAERFENGKLTLGTDLVIDAAAVFDHIAAHEAKVPHDASMTIHSLKARELLSDGKLQRMIWCDTRSMLADGLNKGTIDRAALQCAVSQGRWTIDQPVRIHGLQMPKAELGQGQPESKGVA</sequence>
<feature type="compositionally biased region" description="Basic and acidic residues" evidence="1">
    <location>
        <begin position="27"/>
        <end position="51"/>
    </location>
</feature>
<proteinExistence type="predicted"/>
<evidence type="ECO:0000313" key="2">
    <source>
        <dbReference type="EMBL" id="CAK8986207.1"/>
    </source>
</evidence>
<comment type="caution">
    <text evidence="2">The sequence shown here is derived from an EMBL/GenBank/DDBJ whole genome shotgun (WGS) entry which is preliminary data.</text>
</comment>
<dbReference type="InterPro" id="IPR036397">
    <property type="entry name" value="RNaseH_sf"/>
</dbReference>
<dbReference type="EMBL" id="CAXAMM010000151">
    <property type="protein sequence ID" value="CAK8986207.1"/>
    <property type="molecule type" value="Genomic_DNA"/>
</dbReference>
<reference evidence="2 3" key="1">
    <citation type="submission" date="2024-02" db="EMBL/GenBank/DDBJ databases">
        <authorList>
            <person name="Chen Y."/>
            <person name="Shah S."/>
            <person name="Dougan E. K."/>
            <person name="Thang M."/>
            <person name="Chan C."/>
        </authorList>
    </citation>
    <scope>NUCLEOTIDE SEQUENCE [LARGE SCALE GENOMIC DNA]</scope>
</reference>
<name>A0ABP0H8E2_9DINO</name>
<keyword evidence="3" id="KW-1185">Reference proteome</keyword>
<evidence type="ECO:0000256" key="1">
    <source>
        <dbReference type="SAM" id="MobiDB-lite"/>
    </source>
</evidence>
<feature type="region of interest" description="Disordered" evidence="1">
    <location>
        <begin position="1"/>
        <end position="84"/>
    </location>
</feature>
<protein>
    <submittedName>
        <fullName evidence="2">Retrovirus-related Pol polyprotein from transposon 17.6</fullName>
    </submittedName>
</protein>
<gene>
    <name evidence="2" type="ORF">SCF082_LOCUS459</name>
</gene>